<feature type="transmembrane region" description="Helical" evidence="1">
    <location>
        <begin position="319"/>
        <end position="341"/>
    </location>
</feature>
<accession>A0A3R6XTM7</accession>
<sequence>MFFIEKGNKRNYLLAFVGVVLYFLLFNVTTIRATQTDYGLKPIYGENQVDQNGQIDIFGNPGQTIKTSIGISNQSDKSQKYVVRFYTAGTSDSGTYIYNNDVKHDSSLKINLSKYISPSKQIVEVPAKTIKNVDINITIPNKKFSGYLMGGYSVSPYKQKVKTTITSNGTLIKNKYSQGIPVKVRQNRDNKKEPNFKVRNVFPTANSTSKSRGVNANVQNYVDGFVPSLDVKATVTRRPDDHKFKVKTSGNSQNVAPNSNYNFYIDWGKKPLQAGNYHLHMKYIAADKTKSWVVDKDFSISNADAAKYNKLSGIKPNYMWLWILIAILALLLVLGLGIYFGRRNQNKQQPMNNNMNNQR</sequence>
<dbReference type="InterPro" id="IPR010317">
    <property type="entry name" value="WxLIP_PGBD"/>
</dbReference>
<organism evidence="4 5">
    <name type="scientific">Bombilactobacillus bombi</name>
    <dbReference type="NCBI Taxonomy" id="1303590"/>
    <lineage>
        <taxon>Bacteria</taxon>
        <taxon>Bacillati</taxon>
        <taxon>Bacillota</taxon>
        <taxon>Bacilli</taxon>
        <taxon>Lactobacillales</taxon>
        <taxon>Lactobacillaceae</taxon>
        <taxon>Bombilactobacillus</taxon>
    </lineage>
</organism>
<dbReference type="AlphaFoldDB" id="A0A3R6XTM7"/>
<comment type="caution">
    <text evidence="4">The sequence shown here is derived from an EMBL/GenBank/DDBJ whole genome shotgun (WGS) entry which is preliminary data.</text>
</comment>
<keyword evidence="1" id="KW-0472">Membrane</keyword>
<gene>
    <name evidence="4" type="ORF">DS832_00310</name>
</gene>
<name>A0A3R6XTM7_9LACO</name>
<dbReference type="EMBL" id="QOCS01000002">
    <property type="protein sequence ID" value="RHW48726.1"/>
    <property type="molecule type" value="Genomic_DNA"/>
</dbReference>
<keyword evidence="1" id="KW-0812">Transmembrane</keyword>
<evidence type="ECO:0000313" key="5">
    <source>
        <dbReference type="Proteomes" id="UP000284822"/>
    </source>
</evidence>
<evidence type="ECO:0000313" key="4">
    <source>
        <dbReference type="EMBL" id="RHW48726.1"/>
    </source>
</evidence>
<dbReference type="Pfam" id="PF06030">
    <property type="entry name" value="WxLIP_PGBD"/>
    <property type="match status" value="1"/>
</dbReference>
<protein>
    <submittedName>
        <fullName evidence="4">Uncharacterized protein</fullName>
    </submittedName>
</protein>
<feature type="transmembrane region" description="Helical" evidence="1">
    <location>
        <begin position="12"/>
        <end position="31"/>
    </location>
</feature>
<evidence type="ECO:0000256" key="1">
    <source>
        <dbReference type="SAM" id="Phobius"/>
    </source>
</evidence>
<dbReference type="InterPro" id="IPR021759">
    <property type="entry name" value="WxLIP_HBD"/>
</dbReference>
<keyword evidence="1" id="KW-1133">Transmembrane helix</keyword>
<evidence type="ECO:0000259" key="3">
    <source>
        <dbReference type="Pfam" id="PF11797"/>
    </source>
</evidence>
<dbReference type="Proteomes" id="UP000284822">
    <property type="component" value="Unassembled WGS sequence"/>
</dbReference>
<feature type="domain" description="WxL Interacting Protein peptidoglycan binding" evidence="2">
    <location>
        <begin position="39"/>
        <end position="155"/>
    </location>
</feature>
<feature type="domain" description="WxL Interacting Protein host binding" evidence="3">
    <location>
        <begin position="168"/>
        <end position="310"/>
    </location>
</feature>
<proteinExistence type="predicted"/>
<reference evidence="4 5" key="1">
    <citation type="submission" date="2018-07" db="EMBL/GenBank/DDBJ databases">
        <title>Genome sequences of six Lactobacillus spp. isolated from bumble bee guts.</title>
        <authorList>
            <person name="Motta E.V.S."/>
            <person name="Moran N.A."/>
        </authorList>
    </citation>
    <scope>NUCLEOTIDE SEQUENCE [LARGE SCALE GENOMIC DNA]</scope>
    <source>
        <strain evidence="4 5">LV-8.1</strain>
    </source>
</reference>
<dbReference type="RefSeq" id="WP_118909884.1">
    <property type="nucleotide sequence ID" value="NZ_QOCS01000002.1"/>
</dbReference>
<evidence type="ECO:0000259" key="2">
    <source>
        <dbReference type="Pfam" id="PF06030"/>
    </source>
</evidence>
<dbReference type="Pfam" id="PF11797">
    <property type="entry name" value="WxLIP_HBD"/>
    <property type="match status" value="1"/>
</dbReference>